<sequence>MSPYAISGNSFAACEELGSVSSYISEKMVVCPKPRRLGLPRATTISESSPMPIIWQPSGFDSKAGSDPSSDIILMMKGGGCESDQSSIHPFFSGSPPSRAPNPLIQDFRFASTRPILTRSDVLLPSPTSSSSTPGKSICGRSTFSDGPSVRIEGFDCLDRDRRKFGIPTLA</sequence>
<evidence type="ECO:0000256" key="1">
    <source>
        <dbReference type="SAM" id="MobiDB-lite"/>
    </source>
</evidence>
<dbReference type="PANTHER" id="PTHR33384">
    <property type="entry name" value="EXPRESSED PROTEIN"/>
    <property type="match status" value="1"/>
</dbReference>
<feature type="compositionally biased region" description="Low complexity" evidence="1">
    <location>
        <begin position="125"/>
        <end position="134"/>
    </location>
</feature>
<keyword evidence="3" id="KW-1185">Reference proteome</keyword>
<dbReference type="Proteomes" id="UP000015453">
    <property type="component" value="Unassembled WGS sequence"/>
</dbReference>
<feature type="region of interest" description="Disordered" evidence="1">
    <location>
        <begin position="121"/>
        <end position="143"/>
    </location>
</feature>
<reference evidence="2 3" key="1">
    <citation type="journal article" date="2013" name="BMC Genomics">
        <title>The miniature genome of a carnivorous plant Genlisea aurea contains a low number of genes and short non-coding sequences.</title>
        <authorList>
            <person name="Leushkin E.V."/>
            <person name="Sutormin R.A."/>
            <person name="Nabieva E.R."/>
            <person name="Penin A.A."/>
            <person name="Kondrashov A.S."/>
            <person name="Logacheva M.D."/>
        </authorList>
    </citation>
    <scope>NUCLEOTIDE SEQUENCE [LARGE SCALE GENOMIC DNA]</scope>
</reference>
<dbReference type="PANTHER" id="PTHR33384:SF1">
    <property type="entry name" value="EXPRESSED PROTEIN"/>
    <property type="match status" value="1"/>
</dbReference>
<gene>
    <name evidence="2" type="ORF">M569_16630</name>
</gene>
<evidence type="ECO:0000313" key="3">
    <source>
        <dbReference type="Proteomes" id="UP000015453"/>
    </source>
</evidence>
<organism evidence="2 3">
    <name type="scientific">Genlisea aurea</name>
    <dbReference type="NCBI Taxonomy" id="192259"/>
    <lineage>
        <taxon>Eukaryota</taxon>
        <taxon>Viridiplantae</taxon>
        <taxon>Streptophyta</taxon>
        <taxon>Embryophyta</taxon>
        <taxon>Tracheophyta</taxon>
        <taxon>Spermatophyta</taxon>
        <taxon>Magnoliopsida</taxon>
        <taxon>eudicotyledons</taxon>
        <taxon>Gunneridae</taxon>
        <taxon>Pentapetalae</taxon>
        <taxon>asterids</taxon>
        <taxon>lamiids</taxon>
        <taxon>Lamiales</taxon>
        <taxon>Lentibulariaceae</taxon>
        <taxon>Genlisea</taxon>
    </lineage>
</organism>
<evidence type="ECO:0000313" key="2">
    <source>
        <dbReference type="EMBL" id="EPS58186.1"/>
    </source>
</evidence>
<dbReference type="AlphaFoldDB" id="S8C151"/>
<name>S8C151_9LAMI</name>
<comment type="caution">
    <text evidence="2">The sequence shown here is derived from an EMBL/GenBank/DDBJ whole genome shotgun (WGS) entry which is preliminary data.</text>
</comment>
<dbReference type="EMBL" id="AUSU01009458">
    <property type="protein sequence ID" value="EPS58186.1"/>
    <property type="molecule type" value="Genomic_DNA"/>
</dbReference>
<feature type="region of interest" description="Disordered" evidence="1">
    <location>
        <begin position="80"/>
        <end position="99"/>
    </location>
</feature>
<proteinExistence type="predicted"/>
<dbReference type="OrthoDB" id="1917254at2759"/>
<protein>
    <submittedName>
        <fullName evidence="2">Uncharacterized protein</fullName>
    </submittedName>
</protein>
<accession>S8C151</accession>